<dbReference type="GO" id="GO:0005829">
    <property type="term" value="C:cytosol"/>
    <property type="evidence" value="ECO:0007669"/>
    <property type="project" value="TreeGrafter"/>
</dbReference>
<evidence type="ECO:0000259" key="8">
    <source>
        <dbReference type="Pfam" id="PF00696"/>
    </source>
</evidence>
<comment type="pathway">
    <text evidence="1">Metabolic intermediate metabolism; carbamoyl phosphate degradation; CO(2) and NH(3) from carbamoyl phosphate: step 1/1.</text>
</comment>
<keyword evidence="4 7" id="KW-0808">Transferase</keyword>
<dbReference type="KEGG" id="cmic:caldi_18750"/>
<evidence type="ECO:0000256" key="4">
    <source>
        <dbReference type="ARBA" id="ARBA00022679"/>
    </source>
</evidence>
<dbReference type="Pfam" id="PF00696">
    <property type="entry name" value="AA_kinase"/>
    <property type="match status" value="1"/>
</dbReference>
<evidence type="ECO:0000256" key="1">
    <source>
        <dbReference type="ARBA" id="ARBA00005118"/>
    </source>
</evidence>
<evidence type="ECO:0000256" key="2">
    <source>
        <dbReference type="ARBA" id="ARBA00011066"/>
    </source>
</evidence>
<evidence type="ECO:0000313" key="10">
    <source>
        <dbReference type="Proteomes" id="UP001163687"/>
    </source>
</evidence>
<dbReference type="InterPro" id="IPR001048">
    <property type="entry name" value="Asp/Glu/Uridylate_kinase"/>
</dbReference>
<evidence type="ECO:0000256" key="5">
    <source>
        <dbReference type="ARBA" id="ARBA00022777"/>
    </source>
</evidence>
<dbReference type="EMBL" id="AP025628">
    <property type="protein sequence ID" value="BDG60785.1"/>
    <property type="molecule type" value="Genomic_DNA"/>
</dbReference>
<organism evidence="9 10">
    <name type="scientific">Caldinitratiruptor microaerophilus</name>
    <dbReference type="NCBI Taxonomy" id="671077"/>
    <lineage>
        <taxon>Bacteria</taxon>
        <taxon>Bacillati</taxon>
        <taxon>Bacillota</taxon>
        <taxon>Clostridia</taxon>
        <taxon>Eubacteriales</taxon>
        <taxon>Symbiobacteriaceae</taxon>
        <taxon>Caldinitratiruptor</taxon>
    </lineage>
</organism>
<reference evidence="9" key="1">
    <citation type="submission" date="2022-03" db="EMBL/GenBank/DDBJ databases">
        <title>Complete genome sequence of Caldinitratiruptor microaerophilus.</title>
        <authorList>
            <person name="Mukaiyama R."/>
            <person name="Nishiyama T."/>
            <person name="Ueda K."/>
        </authorList>
    </citation>
    <scope>NUCLEOTIDE SEQUENCE</scope>
    <source>
        <strain evidence="9">JCM 16183</strain>
    </source>
</reference>
<dbReference type="PRINTS" id="PR01469">
    <property type="entry name" value="CARBMTKINASE"/>
</dbReference>
<comment type="similarity">
    <text evidence="2 7">Belongs to the carbamate kinase family.</text>
</comment>
<dbReference type="InterPro" id="IPR036393">
    <property type="entry name" value="AceGlu_kinase-like_sf"/>
</dbReference>
<protein>
    <recommendedName>
        <fullName evidence="3 7">Carbamate kinase</fullName>
    </recommendedName>
</protein>
<accession>A0AA35G898</accession>
<dbReference type="NCBIfam" id="NF009007">
    <property type="entry name" value="PRK12352.1"/>
    <property type="match status" value="1"/>
</dbReference>
<dbReference type="CDD" id="cd04235">
    <property type="entry name" value="AAK_CK"/>
    <property type="match status" value="1"/>
</dbReference>
<dbReference type="AlphaFoldDB" id="A0AA35G898"/>
<dbReference type="PANTHER" id="PTHR30409">
    <property type="entry name" value="CARBAMATE KINASE"/>
    <property type="match status" value="1"/>
</dbReference>
<dbReference type="InterPro" id="IPR003964">
    <property type="entry name" value="Carb_kinase"/>
</dbReference>
<name>A0AA35G898_9FIRM</name>
<comment type="catalytic activity">
    <reaction evidence="6">
        <text>hydrogencarbonate + NH4(+) + ATP = carbamoyl phosphate + ADP + H2O + H(+)</text>
        <dbReference type="Rhea" id="RHEA:10152"/>
        <dbReference type="ChEBI" id="CHEBI:15377"/>
        <dbReference type="ChEBI" id="CHEBI:15378"/>
        <dbReference type="ChEBI" id="CHEBI:17544"/>
        <dbReference type="ChEBI" id="CHEBI:28938"/>
        <dbReference type="ChEBI" id="CHEBI:30616"/>
        <dbReference type="ChEBI" id="CHEBI:58228"/>
        <dbReference type="ChEBI" id="CHEBI:456216"/>
        <dbReference type="EC" id="2.7.2.2"/>
    </reaction>
</comment>
<gene>
    <name evidence="9" type="ORF">caldi_18750</name>
</gene>
<dbReference type="Gene3D" id="3.40.1160.10">
    <property type="entry name" value="Acetylglutamate kinase-like"/>
    <property type="match status" value="1"/>
</dbReference>
<dbReference type="RefSeq" id="WP_264841481.1">
    <property type="nucleotide sequence ID" value="NZ_AP025628.1"/>
</dbReference>
<keyword evidence="10" id="KW-1185">Reference proteome</keyword>
<feature type="domain" description="Aspartate/glutamate/uridylate kinase" evidence="8">
    <location>
        <begin position="8"/>
        <end position="298"/>
    </location>
</feature>
<keyword evidence="5 7" id="KW-0418">Kinase</keyword>
<dbReference type="PIRSF" id="PIRSF000723">
    <property type="entry name" value="Carbamate_kin"/>
    <property type="match status" value="1"/>
</dbReference>
<evidence type="ECO:0000256" key="3">
    <source>
        <dbReference type="ARBA" id="ARBA00013070"/>
    </source>
</evidence>
<dbReference type="PANTHER" id="PTHR30409:SF1">
    <property type="entry name" value="CARBAMATE KINASE-RELATED"/>
    <property type="match status" value="1"/>
</dbReference>
<evidence type="ECO:0000256" key="6">
    <source>
        <dbReference type="ARBA" id="ARBA00048467"/>
    </source>
</evidence>
<sequence>MAAIQGGMTIVVTLGSGTILRPGQRGSAAEQAENLEATGRQLAQLVAAGHRLVVTHGNGPQVGNIVLQNEEARALAPPMPLDVCGAESQGQIGLLIQNTLDTALYRAGIRRPVVCLLTRVLVDPADPAFHAPTKVVGPVYSAAKASELTRRGYVLQRDARGWRHVVPSPEPRTVCESPQVKSLLDAGCVVIAAGGGGVPVVRAPDGRVRGVEAVVEKDLAASLLAVEIAADMLVFLTGVPHVIARWGQDGETGLRRLTVAEARGLVASGDLPYGSIGVKVEAAARFAERRQRPALITDLSTLGRALAGEGGTVIEP</sequence>
<dbReference type="SUPFAM" id="SSF53633">
    <property type="entry name" value="Carbamate kinase-like"/>
    <property type="match status" value="1"/>
</dbReference>
<dbReference type="Proteomes" id="UP001163687">
    <property type="component" value="Chromosome"/>
</dbReference>
<proteinExistence type="inferred from homology"/>
<evidence type="ECO:0000313" key="9">
    <source>
        <dbReference type="EMBL" id="BDG60785.1"/>
    </source>
</evidence>
<dbReference type="GO" id="GO:0008804">
    <property type="term" value="F:carbamate kinase activity"/>
    <property type="evidence" value="ECO:0007669"/>
    <property type="project" value="UniProtKB-EC"/>
</dbReference>
<dbReference type="GO" id="GO:0019546">
    <property type="term" value="P:L-arginine deiminase pathway"/>
    <property type="evidence" value="ECO:0007669"/>
    <property type="project" value="TreeGrafter"/>
</dbReference>
<evidence type="ECO:0000256" key="7">
    <source>
        <dbReference type="PIRNR" id="PIRNR000723"/>
    </source>
</evidence>